<keyword evidence="5 7" id="KW-1133">Transmembrane helix</keyword>
<protein>
    <recommendedName>
        <fullName evidence="10">Surface protein</fullName>
    </recommendedName>
</protein>
<evidence type="ECO:0000256" key="3">
    <source>
        <dbReference type="ARBA" id="ARBA00022475"/>
    </source>
</evidence>
<feature type="transmembrane region" description="Helical" evidence="7">
    <location>
        <begin position="48"/>
        <end position="67"/>
    </location>
</feature>
<evidence type="ECO:0000256" key="2">
    <source>
        <dbReference type="ARBA" id="ARBA00005779"/>
    </source>
</evidence>
<dbReference type="AlphaFoldDB" id="A0A073KDP5"/>
<dbReference type="Pfam" id="PF03994">
    <property type="entry name" value="DUF350"/>
    <property type="match status" value="1"/>
</dbReference>
<dbReference type="PANTHER" id="PTHR40043">
    <property type="entry name" value="UPF0719 INNER MEMBRANE PROTEIN YJFL"/>
    <property type="match status" value="1"/>
</dbReference>
<reference evidence="8 9" key="1">
    <citation type="submission" date="2014-06" db="EMBL/GenBank/DDBJ databases">
        <title>Draft genome sequence of Bacillus manliponensis JCM 15802 (MCCC 1A00708).</title>
        <authorList>
            <person name="Lai Q."/>
            <person name="Liu Y."/>
            <person name="Shao Z."/>
        </authorList>
    </citation>
    <scope>NUCLEOTIDE SEQUENCE [LARGE SCALE GENOMIC DNA]</scope>
    <source>
        <strain evidence="8 9">JCM 15802</strain>
    </source>
</reference>
<dbReference type="PANTHER" id="PTHR40043:SF1">
    <property type="entry name" value="UPF0719 INNER MEMBRANE PROTEIN YJFL"/>
    <property type="match status" value="1"/>
</dbReference>
<evidence type="ECO:0000256" key="4">
    <source>
        <dbReference type="ARBA" id="ARBA00022692"/>
    </source>
</evidence>
<evidence type="ECO:0000256" key="1">
    <source>
        <dbReference type="ARBA" id="ARBA00004651"/>
    </source>
</evidence>
<keyword evidence="4 7" id="KW-0812">Transmembrane</keyword>
<dbReference type="eggNOG" id="COG3766">
    <property type="taxonomic scope" value="Bacteria"/>
</dbReference>
<name>A0A073KDP5_9BACI</name>
<keyword evidence="6 7" id="KW-0472">Membrane</keyword>
<evidence type="ECO:0000256" key="6">
    <source>
        <dbReference type="ARBA" id="ARBA00023136"/>
    </source>
</evidence>
<dbReference type="EMBL" id="JOTN01000003">
    <property type="protein sequence ID" value="KEK20413.1"/>
    <property type="molecule type" value="Genomic_DNA"/>
</dbReference>
<keyword evidence="3" id="KW-1003">Cell membrane</keyword>
<organism evidence="8 9">
    <name type="scientific">Bacillus manliponensis</name>
    <dbReference type="NCBI Taxonomy" id="574376"/>
    <lineage>
        <taxon>Bacteria</taxon>
        <taxon>Bacillati</taxon>
        <taxon>Bacillota</taxon>
        <taxon>Bacilli</taxon>
        <taxon>Bacillales</taxon>
        <taxon>Bacillaceae</taxon>
        <taxon>Bacillus</taxon>
        <taxon>Bacillus cereus group</taxon>
    </lineage>
</organism>
<feature type="transmembrane region" description="Helical" evidence="7">
    <location>
        <begin position="109"/>
        <end position="126"/>
    </location>
</feature>
<evidence type="ECO:0000256" key="7">
    <source>
        <dbReference type="SAM" id="Phobius"/>
    </source>
</evidence>
<evidence type="ECO:0000313" key="9">
    <source>
        <dbReference type="Proteomes" id="UP000027822"/>
    </source>
</evidence>
<evidence type="ECO:0000256" key="5">
    <source>
        <dbReference type="ARBA" id="ARBA00022989"/>
    </source>
</evidence>
<dbReference type="OrthoDB" id="1683095at2"/>
<feature type="transmembrane region" description="Helical" evidence="7">
    <location>
        <begin position="6"/>
        <end position="27"/>
    </location>
</feature>
<keyword evidence="9" id="KW-1185">Reference proteome</keyword>
<comment type="subcellular location">
    <subcellularLocation>
        <location evidence="1">Cell membrane</location>
        <topology evidence="1">Multi-pass membrane protein</topology>
    </subcellularLocation>
</comment>
<sequence>MNLFLNFFTYAGTGLALLCIGFLLFDWTTKTKEFQLIAKGNQAAAMSIGGKLLGLAFVLGSSIANSVSLLDMVIWGAIGIVTQIIAFYIAELVTIRFSIKQAIEEDNRAVGLIILLLSVSIGWVLAQCLTY</sequence>
<feature type="transmembrane region" description="Helical" evidence="7">
    <location>
        <begin position="73"/>
        <end position="97"/>
    </location>
</feature>
<evidence type="ECO:0000313" key="8">
    <source>
        <dbReference type="EMBL" id="KEK20413.1"/>
    </source>
</evidence>
<comment type="similarity">
    <text evidence="2">Belongs to the UPF0719 family.</text>
</comment>
<dbReference type="Proteomes" id="UP000027822">
    <property type="component" value="Unassembled WGS sequence"/>
</dbReference>
<dbReference type="RefSeq" id="WP_034636421.1">
    <property type="nucleotide sequence ID" value="NZ_CBCSJC010000004.1"/>
</dbReference>
<comment type="caution">
    <text evidence="8">The sequence shown here is derived from an EMBL/GenBank/DDBJ whole genome shotgun (WGS) entry which is preliminary data.</text>
</comment>
<dbReference type="InterPro" id="IPR007140">
    <property type="entry name" value="DUF350"/>
</dbReference>
<gene>
    <name evidence="8" type="ORF">BAMA_13395</name>
</gene>
<evidence type="ECO:0008006" key="10">
    <source>
        <dbReference type="Google" id="ProtNLM"/>
    </source>
</evidence>
<dbReference type="GO" id="GO:0005886">
    <property type="term" value="C:plasma membrane"/>
    <property type="evidence" value="ECO:0007669"/>
    <property type="project" value="UniProtKB-SubCell"/>
</dbReference>
<proteinExistence type="inferred from homology"/>
<accession>A0A073KDP5</accession>
<dbReference type="STRING" id="574376.BAMA_13395"/>